<name>A0A6F8VH25_9PROT</name>
<dbReference type="GO" id="GO:0005886">
    <property type="term" value="C:plasma membrane"/>
    <property type="evidence" value="ECO:0007669"/>
    <property type="project" value="TreeGrafter"/>
</dbReference>
<dbReference type="Gene3D" id="2.40.10.340">
    <property type="entry name" value="Rod shape-determining protein MreC, domain 1"/>
    <property type="match status" value="1"/>
</dbReference>
<keyword evidence="8" id="KW-1185">Reference proteome</keyword>
<comment type="function">
    <text evidence="5">Involved in formation and maintenance of cell shape.</text>
</comment>
<organism evidence="7 8">
    <name type="scientific">Sulfurimicrobium lacus</name>
    <dbReference type="NCBI Taxonomy" id="2715678"/>
    <lineage>
        <taxon>Bacteria</taxon>
        <taxon>Pseudomonadati</taxon>
        <taxon>Pseudomonadota</taxon>
        <taxon>Betaproteobacteria</taxon>
        <taxon>Nitrosomonadales</taxon>
        <taxon>Sulfuricellaceae</taxon>
        <taxon>Sulfurimicrobium</taxon>
    </lineage>
</organism>
<gene>
    <name evidence="7" type="ORF">SKTS_35360</name>
</gene>
<dbReference type="GO" id="GO:0008360">
    <property type="term" value="P:regulation of cell shape"/>
    <property type="evidence" value="ECO:0007669"/>
    <property type="project" value="UniProtKB-KW"/>
</dbReference>
<dbReference type="RefSeq" id="WP_173068393.1">
    <property type="nucleotide sequence ID" value="NZ_AP022853.1"/>
</dbReference>
<dbReference type="InterPro" id="IPR055342">
    <property type="entry name" value="MreC_beta-barrel_core"/>
</dbReference>
<dbReference type="InterPro" id="IPR007221">
    <property type="entry name" value="MreC"/>
</dbReference>
<dbReference type="PANTHER" id="PTHR34138">
    <property type="entry name" value="CELL SHAPE-DETERMINING PROTEIN MREC"/>
    <property type="match status" value="1"/>
</dbReference>
<dbReference type="PIRSF" id="PIRSF038471">
    <property type="entry name" value="MreC"/>
    <property type="match status" value="1"/>
</dbReference>
<dbReference type="NCBIfam" id="TIGR00219">
    <property type="entry name" value="mreC"/>
    <property type="match status" value="1"/>
</dbReference>
<reference evidence="8" key="1">
    <citation type="submission" date="2020-03" db="EMBL/GenBank/DDBJ databases">
        <title>Complete genome sequence of sulfur-oxidizing bacterium skT11.</title>
        <authorList>
            <person name="Kanda M."/>
            <person name="Kojima H."/>
            <person name="Fukui M."/>
        </authorList>
    </citation>
    <scope>NUCLEOTIDE SEQUENCE [LARGE SCALE GENOMIC DNA]</scope>
    <source>
        <strain evidence="8">skT11</strain>
    </source>
</reference>
<protein>
    <recommendedName>
        <fullName evidence="2 5">Cell shape-determining protein MreC</fullName>
    </recommendedName>
    <alternativeName>
        <fullName evidence="4 5">Cell shape protein MreC</fullName>
    </alternativeName>
</protein>
<evidence type="ECO:0000256" key="2">
    <source>
        <dbReference type="ARBA" id="ARBA00013855"/>
    </source>
</evidence>
<comment type="similarity">
    <text evidence="1 5">Belongs to the MreC family.</text>
</comment>
<dbReference type="PANTHER" id="PTHR34138:SF1">
    <property type="entry name" value="CELL SHAPE-DETERMINING PROTEIN MREC"/>
    <property type="match status" value="1"/>
</dbReference>
<dbReference type="Gene3D" id="2.40.10.350">
    <property type="entry name" value="Rod shape-determining protein MreC, domain 2"/>
    <property type="match status" value="1"/>
</dbReference>
<dbReference type="Pfam" id="PF04085">
    <property type="entry name" value="MreC"/>
    <property type="match status" value="1"/>
</dbReference>
<dbReference type="InterPro" id="IPR042177">
    <property type="entry name" value="Cell/Rod_1"/>
</dbReference>
<evidence type="ECO:0000313" key="8">
    <source>
        <dbReference type="Proteomes" id="UP000502260"/>
    </source>
</evidence>
<proteinExistence type="inferred from homology"/>
<dbReference type="EMBL" id="AP022853">
    <property type="protein sequence ID" value="BCB28650.1"/>
    <property type="molecule type" value="Genomic_DNA"/>
</dbReference>
<evidence type="ECO:0000259" key="6">
    <source>
        <dbReference type="Pfam" id="PF04085"/>
    </source>
</evidence>
<dbReference type="AlphaFoldDB" id="A0A6F8VH25"/>
<dbReference type="Proteomes" id="UP000502260">
    <property type="component" value="Chromosome"/>
</dbReference>
<dbReference type="KEGG" id="slac:SKTS_35360"/>
<evidence type="ECO:0000256" key="3">
    <source>
        <dbReference type="ARBA" id="ARBA00022960"/>
    </source>
</evidence>
<evidence type="ECO:0000313" key="7">
    <source>
        <dbReference type="EMBL" id="BCB28650.1"/>
    </source>
</evidence>
<dbReference type="InterPro" id="IPR042175">
    <property type="entry name" value="Cell/Rod_MreC_2"/>
</dbReference>
<feature type="domain" description="Rod shape-determining protein MreC beta-barrel core" evidence="6">
    <location>
        <begin position="125"/>
        <end position="271"/>
    </location>
</feature>
<keyword evidence="3 5" id="KW-0133">Cell shape</keyword>
<evidence type="ECO:0000256" key="1">
    <source>
        <dbReference type="ARBA" id="ARBA00009369"/>
    </source>
</evidence>
<accession>A0A6F8VH25</accession>
<sequence length="287" mass="31231">MDHEPFFKRGPSPLARLAFFGLLSIILMAVDARFNQLEPLRQGVGLALHPLQQIANSPLALSRRASDFFVTQSQLAGENDRLKQQQLMTAVQVQRNQALQAENTYLRRLLASREKFDDSAIAVEIMSDGRDPFSRKIIVDKGSSSHVLPGQAVIDDIGLVGQVTRVQVLSSEITLITDKGQAVPVEVLRNGLHAIAFGHGQDNTLELAFMATNTDIQNGDKLVTSGIDGTYPRGVPVAVVTQIERNAGYPFAKITCTPSAGVDRYRNLLVVSATPPKAKPAASKEHQ</sequence>
<evidence type="ECO:0000256" key="4">
    <source>
        <dbReference type="ARBA" id="ARBA00032089"/>
    </source>
</evidence>
<evidence type="ECO:0000256" key="5">
    <source>
        <dbReference type="PIRNR" id="PIRNR038471"/>
    </source>
</evidence>